<accession>A0ABU6G9H1</accession>
<dbReference type="Proteomes" id="UP001338137">
    <property type="component" value="Unassembled WGS sequence"/>
</dbReference>
<feature type="transmembrane region" description="Helical" evidence="2">
    <location>
        <begin position="59"/>
        <end position="83"/>
    </location>
</feature>
<organism evidence="3 4">
    <name type="scientific">Paenibacillus alba</name>
    <dbReference type="NCBI Taxonomy" id="1197127"/>
    <lineage>
        <taxon>Bacteria</taxon>
        <taxon>Bacillati</taxon>
        <taxon>Bacillota</taxon>
        <taxon>Bacilli</taxon>
        <taxon>Bacillales</taxon>
        <taxon>Paenibacillaceae</taxon>
        <taxon>Paenibacillus</taxon>
    </lineage>
</organism>
<feature type="transmembrane region" description="Helical" evidence="2">
    <location>
        <begin position="6"/>
        <end position="25"/>
    </location>
</feature>
<feature type="transmembrane region" description="Helical" evidence="2">
    <location>
        <begin position="148"/>
        <end position="167"/>
    </location>
</feature>
<protein>
    <recommendedName>
        <fullName evidence="5">Multi-tm2 domain protein</fullName>
    </recommendedName>
</protein>
<keyword evidence="2" id="KW-0472">Membrane</keyword>
<sequence>MNPIQHKSSVLAFLLSFIPGLGHLYMQRLLRAFLYGAGFFGPMFLIFVGIYINRLPGKFLFLLALFAAFTWIVNMIDMIVYLLGSQPYRVPSYGAPHSYDPQSPEWESSPGANPYAYQANQQERTRVILLSFVPGLGHFQLGLMQRGLTAMVSFFGVAILVFFITIMTHNNGFVAFLLALPVLWFYTMFDALKQQERKQAGLGLVDRSMFDDFHLGDEFGRKNRTLATIIAIFPGAAHLYLSMNKRGIQLMAIFLFSIYVLDVLRLSLFLFLIPILWFFSFFDALQSITRYENGTLIDKPIVENWTQYHRSIGFVLILLGGYYIFKEIVSQFIYQLFPHSNYMYWLNSFGQTFIVALILIVGGIKLFFYRKKQAFDAEFHPDPATFSSYSPFISEEEEKHHFSNSPETDEKKNP</sequence>
<keyword evidence="2" id="KW-0812">Transmembrane</keyword>
<feature type="transmembrane region" description="Helical" evidence="2">
    <location>
        <begin position="173"/>
        <end position="192"/>
    </location>
</feature>
<evidence type="ECO:0000256" key="1">
    <source>
        <dbReference type="SAM" id="MobiDB-lite"/>
    </source>
</evidence>
<dbReference type="RefSeq" id="WP_326074846.1">
    <property type="nucleotide sequence ID" value="NZ_JARLKY010000081.1"/>
</dbReference>
<dbReference type="EMBL" id="JARLKY010000081">
    <property type="protein sequence ID" value="MEC0230856.1"/>
    <property type="molecule type" value="Genomic_DNA"/>
</dbReference>
<evidence type="ECO:0000313" key="3">
    <source>
        <dbReference type="EMBL" id="MEC0230856.1"/>
    </source>
</evidence>
<evidence type="ECO:0000313" key="4">
    <source>
        <dbReference type="Proteomes" id="UP001338137"/>
    </source>
</evidence>
<evidence type="ECO:0000256" key="2">
    <source>
        <dbReference type="SAM" id="Phobius"/>
    </source>
</evidence>
<name>A0ABU6G9H1_9BACL</name>
<feature type="transmembrane region" description="Helical" evidence="2">
    <location>
        <begin position="32"/>
        <end position="53"/>
    </location>
</feature>
<feature type="region of interest" description="Disordered" evidence="1">
    <location>
        <begin position="395"/>
        <end position="414"/>
    </location>
</feature>
<reference evidence="3 4" key="1">
    <citation type="submission" date="2023-03" db="EMBL/GenBank/DDBJ databases">
        <title>Bacillus Genome Sequencing.</title>
        <authorList>
            <person name="Dunlap C."/>
        </authorList>
    </citation>
    <scope>NUCLEOTIDE SEQUENCE [LARGE SCALE GENOMIC DNA]</scope>
    <source>
        <strain evidence="3 4">BD-533</strain>
    </source>
</reference>
<comment type="caution">
    <text evidence="3">The sequence shown here is derived from an EMBL/GenBank/DDBJ whole genome shotgun (WGS) entry which is preliminary data.</text>
</comment>
<feature type="transmembrane region" description="Helical" evidence="2">
    <location>
        <begin position="308"/>
        <end position="325"/>
    </location>
</feature>
<feature type="transmembrane region" description="Helical" evidence="2">
    <location>
        <begin position="345"/>
        <end position="368"/>
    </location>
</feature>
<proteinExistence type="predicted"/>
<gene>
    <name evidence="3" type="ORF">P4I72_27540</name>
</gene>
<keyword evidence="2" id="KW-1133">Transmembrane helix</keyword>
<keyword evidence="4" id="KW-1185">Reference proteome</keyword>
<feature type="transmembrane region" description="Helical" evidence="2">
    <location>
        <begin position="263"/>
        <end position="282"/>
    </location>
</feature>
<evidence type="ECO:0008006" key="5">
    <source>
        <dbReference type="Google" id="ProtNLM"/>
    </source>
</evidence>